<feature type="compositionally biased region" description="Basic and acidic residues" evidence="1">
    <location>
        <begin position="148"/>
        <end position="157"/>
    </location>
</feature>
<organism evidence="2 3">
    <name type="scientific">Aduncisulcus paluster</name>
    <dbReference type="NCBI Taxonomy" id="2918883"/>
    <lineage>
        <taxon>Eukaryota</taxon>
        <taxon>Metamonada</taxon>
        <taxon>Carpediemonas-like organisms</taxon>
        <taxon>Aduncisulcus</taxon>
    </lineage>
</organism>
<evidence type="ECO:0000256" key="1">
    <source>
        <dbReference type="SAM" id="MobiDB-lite"/>
    </source>
</evidence>
<accession>A0ABQ5JSN0</accession>
<name>A0ABQ5JSN0_9EUKA</name>
<feature type="region of interest" description="Disordered" evidence="1">
    <location>
        <begin position="543"/>
        <end position="567"/>
    </location>
</feature>
<evidence type="ECO:0000313" key="2">
    <source>
        <dbReference type="EMBL" id="GKT14140.1"/>
    </source>
</evidence>
<feature type="region of interest" description="Disordered" evidence="1">
    <location>
        <begin position="144"/>
        <end position="163"/>
    </location>
</feature>
<proteinExistence type="predicted"/>
<evidence type="ECO:0000313" key="3">
    <source>
        <dbReference type="Proteomes" id="UP001057375"/>
    </source>
</evidence>
<gene>
    <name evidence="2" type="ORF">ADUPG1_010420</name>
</gene>
<feature type="compositionally biased region" description="Basic residues" evidence="1">
    <location>
        <begin position="72"/>
        <end position="84"/>
    </location>
</feature>
<reference evidence="2" key="1">
    <citation type="submission" date="2022-03" db="EMBL/GenBank/DDBJ databases">
        <title>Draft genome sequence of Aduncisulcus paluster, a free-living microaerophilic Fornicata.</title>
        <authorList>
            <person name="Yuyama I."/>
            <person name="Kume K."/>
            <person name="Tamura T."/>
            <person name="Inagaki Y."/>
            <person name="Hashimoto T."/>
        </authorList>
    </citation>
    <scope>NUCLEOTIDE SEQUENCE</scope>
    <source>
        <strain evidence="2">NY0171</strain>
    </source>
</reference>
<sequence>MTYLSGVAFGGELGRDPFSKESEKMSLSPEYLSLRSIPKIVELKTIVVEAKGKKGAKIIVNGLMGIAPSSKISKRRSSVQRRKSTIQLPMSQRDPREKEIDPREKEIFDQADLLSEIMDGNGSGLSIIENSIDADSPITQVKPISPHEIPDTEHDTEAPSTYDKGLMDDETSCYIHERLQTISESLKSGKVQISVTLTLDIPSLNHLFLMHSLEHRVIQLAKMLRVAFEVCSVANIYSSQISQRIARAKTEEEKDRLRRKYRVKTLPLGEDHVLRPLAKIIRDVNVIDHYAIIARAKTEEEKDRLRRKYRVKTLPLGEDHVLRPLAKIIRDVNVIDHYAMYTHIPMSSLSTKSLLRSSPGLSFSQYVDILGRELCERLVTTYLISNFRVILFLEVVPSLDSRDISTQRQRAQSHLERDKAMTEERARAELRMISHLSNSPSFPFFLAYIITHFLLLFSPKHIKHSSHVNLFRTPSSMGPLSSTISPLASLPPSHGPCIHTTHTLFTANLLVHKDRSDPRGEVAADECVRDACGQACGVIRIVETPEQGEEREESQGTKKERGGKKKT</sequence>
<dbReference type="Proteomes" id="UP001057375">
    <property type="component" value="Unassembled WGS sequence"/>
</dbReference>
<dbReference type="EMBL" id="BQXS01011567">
    <property type="protein sequence ID" value="GKT14140.1"/>
    <property type="molecule type" value="Genomic_DNA"/>
</dbReference>
<keyword evidence="3" id="KW-1185">Reference proteome</keyword>
<feature type="region of interest" description="Disordered" evidence="1">
    <location>
        <begin position="71"/>
        <end position="100"/>
    </location>
</feature>
<protein>
    <submittedName>
        <fullName evidence="2">Uncharacterized protein</fullName>
    </submittedName>
</protein>
<comment type="caution">
    <text evidence="2">The sequence shown here is derived from an EMBL/GenBank/DDBJ whole genome shotgun (WGS) entry which is preliminary data.</text>
</comment>